<dbReference type="NCBIfam" id="TIGR00500">
    <property type="entry name" value="met_pdase_I"/>
    <property type="match status" value="1"/>
</dbReference>
<proteinExistence type="inferred from homology"/>
<evidence type="ECO:0000256" key="6">
    <source>
        <dbReference type="HAMAP-Rule" id="MF_01974"/>
    </source>
</evidence>
<keyword evidence="5 6" id="KW-0378">Hydrolase</keyword>
<dbReference type="EC" id="3.4.11.18" evidence="6 7"/>
<feature type="binding site" evidence="6">
    <location>
        <position position="202"/>
    </location>
    <ligand>
        <name>a divalent metal cation</name>
        <dbReference type="ChEBI" id="CHEBI:60240"/>
        <label>2</label>
        <note>catalytic</note>
    </ligand>
</feature>
<feature type="binding site" evidence="6">
    <location>
        <position position="106"/>
    </location>
    <ligand>
        <name>a divalent metal cation</name>
        <dbReference type="ChEBI" id="CHEBI:60240"/>
        <label>2</label>
        <note>catalytic</note>
    </ligand>
</feature>
<comment type="similarity">
    <text evidence="6">Belongs to the peptidase M24A family. Methionine aminopeptidase type 1 subfamily.</text>
</comment>
<dbReference type="GO" id="GO:0006508">
    <property type="term" value="P:proteolysis"/>
    <property type="evidence" value="ECO:0007669"/>
    <property type="project" value="UniProtKB-KW"/>
</dbReference>
<dbReference type="EMBL" id="JPSL02000040">
    <property type="protein sequence ID" value="KIX84402.1"/>
    <property type="molecule type" value="Genomic_DNA"/>
</dbReference>
<evidence type="ECO:0000313" key="9">
    <source>
        <dbReference type="EMBL" id="KIX84402.1"/>
    </source>
</evidence>
<dbReference type="InterPro" id="IPR000994">
    <property type="entry name" value="Pept_M24"/>
</dbReference>
<dbReference type="CDD" id="cd01086">
    <property type="entry name" value="MetAP1"/>
    <property type="match status" value="1"/>
</dbReference>
<dbReference type="PRINTS" id="PR00599">
    <property type="entry name" value="MAPEPTIDASE"/>
</dbReference>
<keyword evidence="4 6" id="KW-0479">Metal-binding</keyword>
<dbReference type="AlphaFoldDB" id="A0A0D6X9N3"/>
<feature type="binding site" evidence="6">
    <location>
        <position position="169"/>
    </location>
    <ligand>
        <name>a divalent metal cation</name>
        <dbReference type="ChEBI" id="CHEBI:60240"/>
        <label>2</label>
        <note>catalytic</note>
    </ligand>
</feature>
<dbReference type="Gene3D" id="3.90.230.10">
    <property type="entry name" value="Creatinase/methionine aminopeptidase superfamily"/>
    <property type="match status" value="1"/>
</dbReference>
<comment type="function">
    <text evidence="1 6">Removes the N-terminal methionine from nascent proteins. The N-terminal methionine is often cleaved when the second residue in the primary sequence is small and uncharged (Met-Ala-, Cys, Gly, Pro, Ser, Thr, or Val). Requires deformylation of the N(alpha)-formylated initiator methionine before it can be hydrolyzed.</text>
</comment>
<feature type="domain" description="Peptidase M24" evidence="8">
    <location>
        <begin position="12"/>
        <end position="240"/>
    </location>
</feature>
<keyword evidence="2 6" id="KW-0031">Aminopeptidase</keyword>
<gene>
    <name evidence="6" type="primary">map</name>
    <name evidence="9" type="ORF">THFILI_10565</name>
</gene>
<evidence type="ECO:0000256" key="4">
    <source>
        <dbReference type="ARBA" id="ARBA00022723"/>
    </source>
</evidence>
<dbReference type="GO" id="GO:0070006">
    <property type="term" value="F:metalloaminopeptidase activity"/>
    <property type="evidence" value="ECO:0007669"/>
    <property type="project" value="UniProtKB-UniRule"/>
</dbReference>
<dbReference type="RefSeq" id="WP_038061210.1">
    <property type="nucleotide sequence ID" value="NZ_JPSL02000040.1"/>
</dbReference>
<keyword evidence="3 6" id="KW-0645">Protease</keyword>
<dbReference type="GO" id="GO:0005829">
    <property type="term" value="C:cytosol"/>
    <property type="evidence" value="ECO:0007669"/>
    <property type="project" value="TreeGrafter"/>
</dbReference>
<sequence>MAIKLKSAWELERMAEAGALLTEVVEEVARHVAPGVTTKELDRIAHEAILKRKAKPAFLGLYGFPATLCTSVNEVVVHGIPSDEPLKEGDILSIDVGLFYGGFAADMARTYPVGQVSEEARRLIEVTEAAFWEGLKLMRPGYRTGDVAHRVQTFVEGHGFHVVREFVGHGVGREIHEDPQLPNYGRPGTGPKLRPGMVLALEPMVTLRPTSVVILEDGWTASAGKGNLAAHYENTVVVTEEGPRLLTGALLAVR</sequence>
<dbReference type="GO" id="GO:0046872">
    <property type="term" value="F:metal ion binding"/>
    <property type="evidence" value="ECO:0007669"/>
    <property type="project" value="UniProtKB-UniRule"/>
</dbReference>
<evidence type="ECO:0000259" key="8">
    <source>
        <dbReference type="Pfam" id="PF00557"/>
    </source>
</evidence>
<feature type="binding site" evidence="6">
    <location>
        <position position="95"/>
    </location>
    <ligand>
        <name>a divalent metal cation</name>
        <dbReference type="ChEBI" id="CHEBI:60240"/>
        <label>1</label>
    </ligand>
</feature>
<evidence type="ECO:0000256" key="1">
    <source>
        <dbReference type="ARBA" id="ARBA00002521"/>
    </source>
</evidence>
<dbReference type="InterPro" id="IPR001714">
    <property type="entry name" value="Pept_M24_MAP"/>
</dbReference>
<comment type="caution">
    <text evidence="9">The sequence shown here is derived from an EMBL/GenBank/DDBJ whole genome shotgun (WGS) entry which is preliminary data.</text>
</comment>
<keyword evidence="10" id="KW-1185">Reference proteome</keyword>
<feature type="binding site" evidence="6">
    <location>
        <position position="106"/>
    </location>
    <ligand>
        <name>a divalent metal cation</name>
        <dbReference type="ChEBI" id="CHEBI:60240"/>
        <label>1</label>
    </ligand>
</feature>
<dbReference type="OrthoDB" id="9806388at2"/>
<organism evidence="9 10">
    <name type="scientific">Thermus filiformis</name>
    <dbReference type="NCBI Taxonomy" id="276"/>
    <lineage>
        <taxon>Bacteria</taxon>
        <taxon>Thermotogati</taxon>
        <taxon>Deinococcota</taxon>
        <taxon>Deinococci</taxon>
        <taxon>Thermales</taxon>
        <taxon>Thermaceae</taxon>
        <taxon>Thermus</taxon>
    </lineage>
</organism>
<comment type="cofactor">
    <cofactor evidence="6">
        <name>Co(2+)</name>
        <dbReference type="ChEBI" id="CHEBI:48828"/>
    </cofactor>
    <cofactor evidence="6">
        <name>Zn(2+)</name>
        <dbReference type="ChEBI" id="CHEBI:29105"/>
    </cofactor>
    <cofactor evidence="6">
        <name>Mn(2+)</name>
        <dbReference type="ChEBI" id="CHEBI:29035"/>
    </cofactor>
    <cofactor evidence="6">
        <name>Fe(2+)</name>
        <dbReference type="ChEBI" id="CHEBI:29033"/>
    </cofactor>
    <text evidence="6">Binds 2 divalent metal cations per subunit. Has a high-affinity and a low affinity metal-binding site. The true nature of the physiological cofactor is under debate. The enzyme is active with cobalt, zinc, manganese or divalent iron ions. Most likely, methionine aminopeptidases function as mononuclear Fe(2+)-metalloproteases under physiological conditions, and the catalytically relevant metal-binding site has been assigned to the histidine-containing high-affinity site.</text>
</comment>
<dbReference type="Pfam" id="PF00557">
    <property type="entry name" value="Peptidase_M24"/>
    <property type="match status" value="1"/>
</dbReference>
<dbReference type="HAMAP" id="MF_01974">
    <property type="entry name" value="MetAP_1"/>
    <property type="match status" value="1"/>
</dbReference>
<dbReference type="Proteomes" id="UP000030364">
    <property type="component" value="Unassembled WGS sequence"/>
</dbReference>
<feature type="binding site" evidence="6">
    <location>
        <position position="176"/>
    </location>
    <ligand>
        <name>substrate</name>
    </ligand>
</feature>
<comment type="subunit">
    <text evidence="6">Monomer.</text>
</comment>
<dbReference type="PANTHER" id="PTHR43330">
    <property type="entry name" value="METHIONINE AMINOPEPTIDASE"/>
    <property type="match status" value="1"/>
</dbReference>
<evidence type="ECO:0000256" key="2">
    <source>
        <dbReference type="ARBA" id="ARBA00022438"/>
    </source>
</evidence>
<evidence type="ECO:0000256" key="3">
    <source>
        <dbReference type="ARBA" id="ARBA00022670"/>
    </source>
</evidence>
<dbReference type="SUPFAM" id="SSF55920">
    <property type="entry name" value="Creatinase/aminopeptidase"/>
    <property type="match status" value="1"/>
</dbReference>
<feature type="binding site" evidence="6">
    <location>
        <position position="233"/>
    </location>
    <ligand>
        <name>a divalent metal cation</name>
        <dbReference type="ChEBI" id="CHEBI:60240"/>
        <label>1</label>
    </ligand>
</feature>
<dbReference type="PANTHER" id="PTHR43330:SF27">
    <property type="entry name" value="METHIONINE AMINOPEPTIDASE"/>
    <property type="match status" value="1"/>
</dbReference>
<dbReference type="STRING" id="276.THFILI_10565"/>
<evidence type="ECO:0000256" key="5">
    <source>
        <dbReference type="ARBA" id="ARBA00022801"/>
    </source>
</evidence>
<evidence type="ECO:0000256" key="7">
    <source>
        <dbReference type="RuleBase" id="RU003653"/>
    </source>
</evidence>
<protein>
    <recommendedName>
        <fullName evidence="6 7">Methionine aminopeptidase</fullName>
        <shortName evidence="6">MAP</shortName>
        <shortName evidence="6">MetAP</shortName>
        <ecNumber evidence="6 7">3.4.11.18</ecNumber>
    </recommendedName>
    <alternativeName>
        <fullName evidence="6">Peptidase M</fullName>
    </alternativeName>
</protein>
<evidence type="ECO:0000313" key="10">
    <source>
        <dbReference type="Proteomes" id="UP000030364"/>
    </source>
</evidence>
<dbReference type="InterPro" id="IPR036005">
    <property type="entry name" value="Creatinase/aminopeptidase-like"/>
</dbReference>
<dbReference type="PROSITE" id="PS00680">
    <property type="entry name" value="MAP_1"/>
    <property type="match status" value="1"/>
</dbReference>
<feature type="binding site" evidence="6">
    <location>
        <position position="233"/>
    </location>
    <ligand>
        <name>a divalent metal cation</name>
        <dbReference type="ChEBI" id="CHEBI:60240"/>
        <label>2</label>
        <note>catalytic</note>
    </ligand>
</feature>
<reference evidence="9 10" key="1">
    <citation type="journal article" date="2015" name="Genome Announc.">
        <title>Draft Genome Sequence of the Thermophile Thermus filiformis ATCC 43280, Producer of Carotenoid-(Di)glucoside-Branched Fatty Acid (Di)esters and Source of Hyperthermostable Enzymes of Biotechnological Interest.</title>
        <authorList>
            <person name="Mandelli F."/>
            <person name="Oliveira Ramires B."/>
            <person name="Couger M.B."/>
            <person name="Paixao D.A."/>
            <person name="Camilo C.M."/>
            <person name="Polikarpov I."/>
            <person name="Prade R."/>
            <person name="Riano-Pachon D.M."/>
            <person name="Squina F.M."/>
        </authorList>
    </citation>
    <scope>NUCLEOTIDE SEQUENCE [LARGE SCALE GENOMIC DNA]</scope>
    <source>
        <strain evidence="9 10">ATCC 43280</strain>
    </source>
</reference>
<feature type="binding site" evidence="6">
    <location>
        <position position="78"/>
    </location>
    <ligand>
        <name>substrate</name>
    </ligand>
</feature>
<comment type="catalytic activity">
    <reaction evidence="6 7">
        <text>Release of N-terminal amino acids, preferentially methionine, from peptides and arylamides.</text>
        <dbReference type="EC" id="3.4.11.18"/>
    </reaction>
</comment>
<dbReference type="InterPro" id="IPR002467">
    <property type="entry name" value="Pept_M24A_MAP1"/>
</dbReference>
<name>A0A0D6X9N3_THEFI</name>
<accession>A0A0D6X9N3</accession>
<dbReference type="GO" id="GO:0004239">
    <property type="term" value="F:initiator methionyl aminopeptidase activity"/>
    <property type="evidence" value="ECO:0007669"/>
    <property type="project" value="UniProtKB-UniRule"/>
</dbReference>